<keyword evidence="2 4" id="KW-0238">DNA-binding</keyword>
<evidence type="ECO:0000256" key="3">
    <source>
        <dbReference type="ARBA" id="ARBA00023172"/>
    </source>
</evidence>
<sequence>MDMKNNSTAGIFTLTLTQDLINQFLEALREKGVREGTLKTYRHHLEQLYDYLPEDKQIEQDTLAQWREELMRGGYAVRSANISISTANSLLDFCDKRHLQGRVEKPEPYVRPELSRGEYLRLLQTAKIMRDERAYLLIKVFACTGMTVQELVCLSVEAVQKKKVVIAPGGTRQLLHIPECLQAELLEYAQRNGILSGPIFLARTGLVIRRSNVARILKKICHHAQVAEEKGTSTCLRNLYQATIEGILGNIDLLVEQAHDRVIEKEQLTYGWEE</sequence>
<gene>
    <name evidence="6" type="ORF">MM59RIKEN_20720</name>
</gene>
<protein>
    <recommendedName>
        <fullName evidence="5">Core-binding (CB) domain-containing protein</fullName>
    </recommendedName>
</protein>
<dbReference type="GO" id="GO:0015074">
    <property type="term" value="P:DNA integration"/>
    <property type="evidence" value="ECO:0007669"/>
    <property type="project" value="InterPro"/>
</dbReference>
<dbReference type="InterPro" id="IPR010998">
    <property type="entry name" value="Integrase_recombinase_N"/>
</dbReference>
<evidence type="ECO:0000259" key="5">
    <source>
        <dbReference type="PROSITE" id="PS51900"/>
    </source>
</evidence>
<dbReference type="InterPro" id="IPR004107">
    <property type="entry name" value="Integrase_SAM-like_N"/>
</dbReference>
<evidence type="ECO:0000256" key="4">
    <source>
        <dbReference type="PROSITE-ProRule" id="PRU01248"/>
    </source>
</evidence>
<dbReference type="Pfam" id="PF02899">
    <property type="entry name" value="Phage_int_SAM_1"/>
    <property type="match status" value="1"/>
</dbReference>
<keyword evidence="7" id="KW-1185">Reference proteome</keyword>
<dbReference type="Proteomes" id="UP000679848">
    <property type="component" value="Chromosome"/>
</dbReference>
<reference evidence="6" key="1">
    <citation type="submission" date="2020-09" db="EMBL/GenBank/DDBJ databases">
        <title>New species isolated from human feces.</title>
        <authorList>
            <person name="Kitahara M."/>
            <person name="Shigeno Y."/>
            <person name="Shime M."/>
            <person name="Matsumoto Y."/>
            <person name="Nakamura S."/>
            <person name="Motooka D."/>
            <person name="Fukuoka S."/>
            <person name="Nishikawa H."/>
            <person name="Benno Y."/>
        </authorList>
    </citation>
    <scope>NUCLEOTIDE SEQUENCE</scope>
    <source>
        <strain evidence="6">MM59</strain>
    </source>
</reference>
<accession>A0A810QK54</accession>
<dbReference type="GO" id="GO:0003677">
    <property type="term" value="F:DNA binding"/>
    <property type="evidence" value="ECO:0007669"/>
    <property type="project" value="UniProtKB-UniRule"/>
</dbReference>
<dbReference type="KEGG" id="pfaa:MM59RIKEN_20720"/>
<dbReference type="Gene3D" id="1.10.150.130">
    <property type="match status" value="1"/>
</dbReference>
<dbReference type="SUPFAM" id="SSF56349">
    <property type="entry name" value="DNA breaking-rejoining enzymes"/>
    <property type="match status" value="1"/>
</dbReference>
<evidence type="ECO:0000313" key="6">
    <source>
        <dbReference type="EMBL" id="BCK84753.1"/>
    </source>
</evidence>
<dbReference type="EMBL" id="AP023420">
    <property type="protein sequence ID" value="BCK84753.1"/>
    <property type="molecule type" value="Genomic_DNA"/>
</dbReference>
<comment type="similarity">
    <text evidence="1">Belongs to the 'phage' integrase family.</text>
</comment>
<feature type="domain" description="Core-binding (CB)" evidence="5">
    <location>
        <begin position="15"/>
        <end position="95"/>
    </location>
</feature>
<evidence type="ECO:0000256" key="1">
    <source>
        <dbReference type="ARBA" id="ARBA00008857"/>
    </source>
</evidence>
<organism evidence="6 7">
    <name type="scientific">Pusillibacter faecalis</name>
    <dbReference type="NCBI Taxonomy" id="2714358"/>
    <lineage>
        <taxon>Bacteria</taxon>
        <taxon>Bacillati</taxon>
        <taxon>Bacillota</taxon>
        <taxon>Clostridia</taxon>
        <taxon>Eubacteriales</taxon>
        <taxon>Oscillospiraceae</taxon>
        <taxon>Pusillibacter</taxon>
    </lineage>
</organism>
<proteinExistence type="inferred from homology"/>
<dbReference type="InterPro" id="IPR013762">
    <property type="entry name" value="Integrase-like_cat_sf"/>
</dbReference>
<dbReference type="PROSITE" id="PS51900">
    <property type="entry name" value="CB"/>
    <property type="match status" value="1"/>
</dbReference>
<evidence type="ECO:0000256" key="2">
    <source>
        <dbReference type="ARBA" id="ARBA00023125"/>
    </source>
</evidence>
<name>A0A810QK54_9FIRM</name>
<keyword evidence="3" id="KW-0233">DNA recombination</keyword>
<dbReference type="InterPro" id="IPR044068">
    <property type="entry name" value="CB"/>
</dbReference>
<dbReference type="Gene3D" id="1.10.443.10">
    <property type="entry name" value="Intergrase catalytic core"/>
    <property type="match status" value="1"/>
</dbReference>
<dbReference type="InterPro" id="IPR011010">
    <property type="entry name" value="DNA_brk_join_enz"/>
</dbReference>
<dbReference type="AlphaFoldDB" id="A0A810QK54"/>
<evidence type="ECO:0000313" key="7">
    <source>
        <dbReference type="Proteomes" id="UP000679848"/>
    </source>
</evidence>
<dbReference type="GO" id="GO:0006310">
    <property type="term" value="P:DNA recombination"/>
    <property type="evidence" value="ECO:0007669"/>
    <property type="project" value="UniProtKB-KW"/>
</dbReference>